<reference evidence="1" key="1">
    <citation type="submission" date="2023-04" db="EMBL/GenBank/DDBJ databases">
        <title>A chromosome-level genome assembly of the parasitoid wasp Eretmocerus hayati.</title>
        <authorList>
            <person name="Zhong Y."/>
            <person name="Liu S."/>
            <person name="Liu Y."/>
        </authorList>
    </citation>
    <scope>NUCLEOTIDE SEQUENCE</scope>
    <source>
        <strain evidence="1">ZJU_SS_LIU_2023</strain>
    </source>
</reference>
<sequence>MLSLVAEFASPTARDFVLAKASGLKDHTVQTIFRTKGPSSIHLSPVLPYPVYKIRRSALAKAKGLSHLRPSLIDMTVHMKADCKCAPVPILAVEEFSRLPVRVVNMNTA</sequence>
<protein>
    <submittedName>
        <fullName evidence="1">Uncharacterized protein</fullName>
    </submittedName>
</protein>
<comment type="caution">
    <text evidence="1">The sequence shown here is derived from an EMBL/GenBank/DDBJ whole genome shotgun (WGS) entry which is preliminary data.</text>
</comment>
<keyword evidence="2" id="KW-1185">Reference proteome</keyword>
<name>A0ACC2P1U5_9HYME</name>
<proteinExistence type="predicted"/>
<accession>A0ACC2P1U5</accession>
<evidence type="ECO:0000313" key="1">
    <source>
        <dbReference type="EMBL" id="KAJ8677438.1"/>
    </source>
</evidence>
<dbReference type="EMBL" id="CM056742">
    <property type="protein sequence ID" value="KAJ8677438.1"/>
    <property type="molecule type" value="Genomic_DNA"/>
</dbReference>
<evidence type="ECO:0000313" key="2">
    <source>
        <dbReference type="Proteomes" id="UP001239111"/>
    </source>
</evidence>
<organism evidence="1 2">
    <name type="scientific">Eretmocerus hayati</name>
    <dbReference type="NCBI Taxonomy" id="131215"/>
    <lineage>
        <taxon>Eukaryota</taxon>
        <taxon>Metazoa</taxon>
        <taxon>Ecdysozoa</taxon>
        <taxon>Arthropoda</taxon>
        <taxon>Hexapoda</taxon>
        <taxon>Insecta</taxon>
        <taxon>Pterygota</taxon>
        <taxon>Neoptera</taxon>
        <taxon>Endopterygota</taxon>
        <taxon>Hymenoptera</taxon>
        <taxon>Apocrita</taxon>
        <taxon>Proctotrupomorpha</taxon>
        <taxon>Chalcidoidea</taxon>
        <taxon>Aphelinidae</taxon>
        <taxon>Aphelininae</taxon>
        <taxon>Eretmocerus</taxon>
    </lineage>
</organism>
<dbReference type="Proteomes" id="UP001239111">
    <property type="component" value="Chromosome 2"/>
</dbReference>
<gene>
    <name evidence="1" type="ORF">QAD02_013225</name>
</gene>